<dbReference type="GO" id="GO:0005737">
    <property type="term" value="C:cytoplasm"/>
    <property type="evidence" value="ECO:0007669"/>
    <property type="project" value="TreeGrafter"/>
</dbReference>
<dbReference type="Pfam" id="PF01266">
    <property type="entry name" value="DAO"/>
    <property type="match status" value="1"/>
</dbReference>
<accession>A0A1H4AJW5</accession>
<keyword evidence="3" id="KW-1185">Reference proteome</keyword>
<dbReference type="PANTHER" id="PTHR13847">
    <property type="entry name" value="SARCOSINE DEHYDROGENASE-RELATED"/>
    <property type="match status" value="1"/>
</dbReference>
<dbReference type="STRING" id="551991.SAMN05192529_11533"/>
<evidence type="ECO:0000259" key="1">
    <source>
        <dbReference type="Pfam" id="PF01266"/>
    </source>
</evidence>
<sequence>MPVDWLSSAEILERYRITNTHGGILSHQGGSIDAFRFTHDVLAYNNSRGLAIYDKTEIIKVKYGERGIRAWTSYGNIINAKKIIYCNGYESVNIIKDKFVKLLSTYAIVGERFDGDQSEIQELLVWNTANPYIYLRTTDDNRILIGGGDEPFLDTARRDSLLNQKRIFLEKKLLKLLPAEDPRRTFRTDFAWAGTFGETKDGLPYIGKHPNFPGAYFVLGFGGNGITFSITGMEMVSYMLQGKKHPLEPYYKFRR</sequence>
<dbReference type="SUPFAM" id="SSF51905">
    <property type="entry name" value="FAD/NAD(P)-binding domain"/>
    <property type="match status" value="1"/>
</dbReference>
<dbReference type="PANTHER" id="PTHR13847:SF201">
    <property type="entry name" value="PUTATIBE OXIDOREDUCTASE"/>
    <property type="match status" value="1"/>
</dbReference>
<evidence type="ECO:0000313" key="3">
    <source>
        <dbReference type="Proteomes" id="UP000199041"/>
    </source>
</evidence>
<dbReference type="Proteomes" id="UP000199041">
    <property type="component" value="Unassembled WGS sequence"/>
</dbReference>
<dbReference type="InterPro" id="IPR036188">
    <property type="entry name" value="FAD/NAD-bd_sf"/>
</dbReference>
<proteinExistence type="predicted"/>
<dbReference type="Gene3D" id="3.50.50.60">
    <property type="entry name" value="FAD/NAD(P)-binding domain"/>
    <property type="match status" value="1"/>
</dbReference>
<dbReference type="AlphaFoldDB" id="A0A1H4AJW5"/>
<dbReference type="EMBL" id="FNQY01000015">
    <property type="protein sequence ID" value="SEA36239.1"/>
    <property type="molecule type" value="Genomic_DNA"/>
</dbReference>
<reference evidence="2 3" key="1">
    <citation type="submission" date="2016-10" db="EMBL/GenBank/DDBJ databases">
        <authorList>
            <person name="de Groot N.N."/>
        </authorList>
    </citation>
    <scope>NUCLEOTIDE SEQUENCE [LARGE SCALE GENOMIC DNA]</scope>
    <source>
        <strain evidence="2 3">Vu-144</strain>
    </source>
</reference>
<evidence type="ECO:0000313" key="2">
    <source>
        <dbReference type="EMBL" id="SEA36239.1"/>
    </source>
</evidence>
<gene>
    <name evidence="2" type="ORF">SAMN05192529_11533</name>
</gene>
<organism evidence="2 3">
    <name type="scientific">Arachidicoccus rhizosphaerae</name>
    <dbReference type="NCBI Taxonomy" id="551991"/>
    <lineage>
        <taxon>Bacteria</taxon>
        <taxon>Pseudomonadati</taxon>
        <taxon>Bacteroidota</taxon>
        <taxon>Chitinophagia</taxon>
        <taxon>Chitinophagales</taxon>
        <taxon>Chitinophagaceae</taxon>
        <taxon>Arachidicoccus</taxon>
    </lineage>
</organism>
<protein>
    <submittedName>
        <fullName evidence="2">FAD dependent oxidoreductase</fullName>
    </submittedName>
</protein>
<dbReference type="Gene3D" id="3.30.9.10">
    <property type="entry name" value="D-Amino Acid Oxidase, subunit A, domain 2"/>
    <property type="match status" value="1"/>
</dbReference>
<feature type="domain" description="FAD dependent oxidoreductase" evidence="1">
    <location>
        <begin position="2"/>
        <end position="233"/>
    </location>
</feature>
<dbReference type="InterPro" id="IPR006076">
    <property type="entry name" value="FAD-dep_OxRdtase"/>
</dbReference>
<name>A0A1H4AJW5_9BACT</name>